<evidence type="ECO:0000313" key="1">
    <source>
        <dbReference type="EMBL" id="AKU97202.1"/>
    </source>
</evidence>
<accession>A0A0K1PUL2</accession>
<protein>
    <submittedName>
        <fullName evidence="1">Carbon monoxide dehydrogenase E protein</fullName>
    </submittedName>
</protein>
<dbReference type="KEGG" id="llu:AKJ09_03866"/>
<dbReference type="PANTHER" id="PTHR39338:SF5">
    <property type="entry name" value="BLR6139 PROTEIN"/>
    <property type="match status" value="1"/>
</dbReference>
<dbReference type="EMBL" id="CP012333">
    <property type="protein sequence ID" value="AKU97202.1"/>
    <property type="molecule type" value="Genomic_DNA"/>
</dbReference>
<dbReference type="PIRSF" id="PIRSF010256">
    <property type="entry name" value="CoxE_vWa"/>
    <property type="match status" value="1"/>
</dbReference>
<reference evidence="1 2" key="1">
    <citation type="submission" date="2015-08" db="EMBL/GenBank/DDBJ databases">
        <authorList>
            <person name="Babu N.S."/>
            <person name="Beckwith C.J."/>
            <person name="Beseler K.G."/>
            <person name="Brison A."/>
            <person name="Carone J.V."/>
            <person name="Caskin T.P."/>
            <person name="Diamond M."/>
            <person name="Durham M.E."/>
            <person name="Foxe J.M."/>
            <person name="Go M."/>
            <person name="Henderson B.A."/>
            <person name="Jones I.B."/>
            <person name="McGettigan J.A."/>
            <person name="Micheletti S.J."/>
            <person name="Nasrallah M.E."/>
            <person name="Ortiz D."/>
            <person name="Piller C.R."/>
            <person name="Privatt S.R."/>
            <person name="Schneider S.L."/>
            <person name="Sharp S."/>
            <person name="Smith T.C."/>
            <person name="Stanton J.D."/>
            <person name="Ullery H.E."/>
            <person name="Wilson R.J."/>
            <person name="Serrano M.G."/>
            <person name="Buck G."/>
            <person name="Lee V."/>
            <person name="Wang Y."/>
            <person name="Carvalho R."/>
            <person name="Voegtly L."/>
            <person name="Shi R."/>
            <person name="Duckworth R."/>
            <person name="Johnson A."/>
            <person name="Loviza R."/>
            <person name="Walstead R."/>
            <person name="Shah Z."/>
            <person name="Kiflezghi M."/>
            <person name="Wade K."/>
            <person name="Ball S.L."/>
            <person name="Bradley K.W."/>
            <person name="Asai D.J."/>
            <person name="Bowman C.A."/>
            <person name="Russell D.A."/>
            <person name="Pope W.H."/>
            <person name="Jacobs-Sera D."/>
            <person name="Hendrix R.W."/>
            <person name="Hatfull G.F."/>
        </authorList>
    </citation>
    <scope>NUCLEOTIDE SEQUENCE [LARGE SCALE GENOMIC DNA]</scope>
    <source>
        <strain evidence="1 2">DSM 27648</strain>
    </source>
</reference>
<dbReference type="InterPro" id="IPR008912">
    <property type="entry name" value="Uncharacterised_CoxE"/>
</dbReference>
<dbReference type="Pfam" id="PF05762">
    <property type="entry name" value="VWA_CoxE"/>
    <property type="match status" value="1"/>
</dbReference>
<evidence type="ECO:0000313" key="2">
    <source>
        <dbReference type="Proteomes" id="UP000064967"/>
    </source>
</evidence>
<dbReference type="Proteomes" id="UP000064967">
    <property type="component" value="Chromosome"/>
</dbReference>
<keyword evidence="2" id="KW-1185">Reference proteome</keyword>
<dbReference type="AlphaFoldDB" id="A0A0K1PUL2"/>
<name>A0A0K1PUL2_9BACT</name>
<dbReference type="PANTHER" id="PTHR39338">
    <property type="entry name" value="BLL5662 PROTEIN-RELATED"/>
    <property type="match status" value="1"/>
</dbReference>
<organism evidence="1 2">
    <name type="scientific">Labilithrix luteola</name>
    <dbReference type="NCBI Taxonomy" id="1391654"/>
    <lineage>
        <taxon>Bacteria</taxon>
        <taxon>Pseudomonadati</taxon>
        <taxon>Myxococcota</taxon>
        <taxon>Polyangia</taxon>
        <taxon>Polyangiales</taxon>
        <taxon>Labilitrichaceae</taxon>
        <taxon>Labilithrix</taxon>
    </lineage>
</organism>
<gene>
    <name evidence="1" type="ORF">AKJ09_03866</name>
</gene>
<sequence length="466" mass="52034">MTEVRTMLRVTDELLWMLRRSGFAIATSQAIDVVRAVRAVGWSSEEAVREAVAAVVVKRARERVRFDAVFDAYFAGKPRHTLWERLASQGLSEAEIDVVRELLEAMAAASPDGALGPLVQRGAELDRLLQLAGSARVLEGMQSSLQSGFFTHKLLEHVGTYRAHNELQALRVRLIDALGDERGEAAVAALKREIQIAADDVRTFVKDTLERRDVERSRTEDRAAAPFETLSDEEALEVRRAIRAFVQRLRGGERVRRKRSLHGRVDAHRTLRRAMRTGGVPFVLARRARRRDKPRLVLLCDVSDSVRAVARFTLELTYAAQELFSGTRSFVFVSDLGETTKLFEEESVDTALARAYSGAVVPVTHNSNYGRVLRAFEARVLPDVDRRTTVVILGDGRTNYTDAAPEVLDAIRARARAVIWLCPEPRAAWATGDSAMPRYASKCTSVLEVRSARDLEDAARTMLSLR</sequence>
<dbReference type="STRING" id="1391654.AKJ09_03866"/>
<dbReference type="InterPro" id="IPR011195">
    <property type="entry name" value="UCP010256"/>
</dbReference>
<proteinExistence type="predicted"/>